<dbReference type="GeneID" id="71762805"/>
<dbReference type="AlphaFoldDB" id="A0AAX3AQU4"/>
<feature type="transmembrane region" description="Helical" evidence="1">
    <location>
        <begin position="20"/>
        <end position="46"/>
    </location>
</feature>
<dbReference type="Proteomes" id="UP000830542">
    <property type="component" value="Chromosome"/>
</dbReference>
<evidence type="ECO:0000256" key="1">
    <source>
        <dbReference type="SAM" id="Phobius"/>
    </source>
</evidence>
<sequence>MSSLLSRIGWAGVGLMTAGMVPFILETPAAAVAVSLLALGSFYIAVKGSDLQVIP</sequence>
<keyword evidence="1" id="KW-0812">Transmembrane</keyword>
<evidence type="ECO:0000313" key="3">
    <source>
        <dbReference type="Proteomes" id="UP000830542"/>
    </source>
</evidence>
<dbReference type="RefSeq" id="WP_244701679.1">
    <property type="nucleotide sequence ID" value="NZ_BAAADN010000026.1"/>
</dbReference>
<proteinExistence type="predicted"/>
<reference evidence="2" key="1">
    <citation type="submission" date="2022-04" db="EMBL/GenBank/DDBJ databases">
        <title>Sequencing and genomic assembly of Halococcus dombrowskii.</title>
        <authorList>
            <person name="Lim S.W."/>
            <person name="MacLea K.S."/>
        </authorList>
    </citation>
    <scope>NUCLEOTIDE SEQUENCE</scope>
    <source>
        <strain evidence="2">H4</strain>
    </source>
</reference>
<gene>
    <name evidence="2" type="ORF">MUK72_13115</name>
</gene>
<name>A0AAX3AQU4_HALDO</name>
<organism evidence="2 3">
    <name type="scientific">Halococcus dombrowskii</name>
    <dbReference type="NCBI Taxonomy" id="179637"/>
    <lineage>
        <taxon>Archaea</taxon>
        <taxon>Methanobacteriati</taxon>
        <taxon>Methanobacteriota</taxon>
        <taxon>Stenosarchaea group</taxon>
        <taxon>Halobacteria</taxon>
        <taxon>Halobacteriales</taxon>
        <taxon>Halococcaceae</taxon>
        <taxon>Halococcus</taxon>
    </lineage>
</organism>
<protein>
    <submittedName>
        <fullName evidence="2">Uncharacterized protein</fullName>
    </submittedName>
</protein>
<dbReference type="KEGG" id="hdo:MUK72_13115"/>
<keyword evidence="3" id="KW-1185">Reference proteome</keyword>
<keyword evidence="1" id="KW-1133">Transmembrane helix</keyword>
<dbReference type="EMBL" id="CP095005">
    <property type="protein sequence ID" value="UOO94898.1"/>
    <property type="molecule type" value="Genomic_DNA"/>
</dbReference>
<evidence type="ECO:0000313" key="2">
    <source>
        <dbReference type="EMBL" id="UOO94898.1"/>
    </source>
</evidence>
<accession>A0AAX3AQU4</accession>
<keyword evidence="1" id="KW-0472">Membrane</keyword>